<dbReference type="InterPro" id="IPR013783">
    <property type="entry name" value="Ig-like_fold"/>
</dbReference>
<keyword evidence="5" id="KW-1185">Reference proteome</keyword>
<dbReference type="Proteomes" id="UP000078348">
    <property type="component" value="Unassembled WGS sequence"/>
</dbReference>
<sequence>MKSLALFAMFLSAALGTLTCEQGKVYVAVTKKCMSFASEESYKILSGSTVLLTSAAFANNELRTDEYCLNAAPNNQYTFRMIDTYQSSGDSWSSGSWVSIAGQYGNIVLKNFMTERVTEDIPFSLYYPVMKNQQWKMFSSTSSIASDWFAVNFSDNNWQQVTLGSVSPATGTQYFRKQLSGLPNMAAYEARFNYRYGIVAYMNGQEIFRDHMADGVVTPATPSSGAFEEAEYHGVIRPASEIESGNSVLAVELHFPSSGENAVDFDAFVASIAPSMQASENTQCFIYPYSVTITSTSGSTSGNIFDYFKTNCYTATSAQMPGMVTYELTGSRAHINGVRVWPYSGYSNAPSAFTMQGAVSSSSSYTTVVSVSGAIYTTSTYQTFYGLFNSKPFQSYRFSFTSTAGASELKLYEIQPVTCHDLLPSGIEFQPNSYSVYAKYQEVTIHPTLTEFTGCTISPALPAGLTLNPTTCTITGKATVGLASTVFTVSSTMVGQPYQGTFTLQVTDCQGMLMKVMRTYKTNGYYESFNIKEQSTQQVVLNVAYNSGQPNNQDWSTVICVTGSIYVVTMDSSINYWQSNSFLYLQALLTEDEFETIARLRYDTNLGLNEDRNINAKWAVSPMQSWQYKMGDVPANWQTEAGWQTASMGAFPASSNQIQLYKTTFNVNSLNDVAGFVISLRYIYGCIIYMNNVEVFRNGVTGDLSTSSIATNNYNNILYHQISLPVKTMAIGDQPAVNYIQQGSNTIAVAIVSQAGQTNSVFDCAVRLMGAPEVSRAYEFSTSYSGYSGSPSSILKHYYGFSMYSSTCNSNYLQVSFTKDRREWISSVTVFLYYTQDTQQPAQFTLKARNTNLEEWTTIKNVTGLTWSLKGEKKKIWLENNKPYNQYRFENFASGNPSACDWKLGGIDLSADATAITVPELSYTTPLIISKDIEMGEVYANSAYYYDFTITPALPAGVTIDASTGKISGTAHDLMPATTYQITAKKFGGGSSTATLTISVEPCTGGKSLITMVVRMDSWPAEGSYKLFKGKGTSGQVMTSIDQFKVKLGLNYGDFCVADDIYTLEMYDSRKDGWVNPAGYYLTVDVGEMIFELGQMPRQVASISTLFSSYLPFQIVYSDWKFYNSPEPVDANWNAVAFDDAAWGSVKAADMGSHMATTAYIRHEVNIPSLEDYHVLNVRVKYAGGVAAYFNGNLVARFNLEEEFASETEALTVHDASAFSKFHVVLPTVGAVAGKNVMAFEVHRAPGQSEIVFDATGVFGVNDCSVGVDTFAAIDASPVSGGRKEDLLDLNPTVYGSLTNTVGAYLAWTVENLEGSKFNSFAMQTGNSQTGYGFTVKGRWEDSDEYTSVLGVIGQATKQQERVAWSAPAGIAGFKQFRFEVDSAASGVVNTNAIVFQYCKPSGTSSCPAVGDYPSVGEGEISPAKCADGFRGFSYRECSGGQLGDVKNDKCEYKVPARIQYDNNNMEFVLGTEVSSGIPNYRNIIEEFYMQDSTPLPEGLSINPTTGEITGIPVAVMDTKAFTVRGKNPVGEAFVAISITVRKGYCQPEGVFERTPVGEVATYECAMQGSYVGTQKRACVLGKKDGEWQKASGFCMPVMGIVLLVVVVIIIVAVVVFLLMRSTRTAKAVGGVKGKGSKSAKKAPAKKTNTKAVKV</sequence>
<protein>
    <submittedName>
        <fullName evidence="4">He_pig domain protein</fullName>
    </submittedName>
</protein>
<reference evidence="4 5" key="1">
    <citation type="submission" date="2016-05" db="EMBL/GenBank/DDBJ databases">
        <title>Nuclear genome of Blastocystis sp. subtype 1 NandII.</title>
        <authorList>
            <person name="Gentekaki E."/>
            <person name="Curtis B."/>
            <person name="Stairs C."/>
            <person name="Eme L."/>
            <person name="Herman E."/>
            <person name="Klimes V."/>
            <person name="Arias M.C."/>
            <person name="Elias M."/>
            <person name="Hilliou F."/>
            <person name="Klute M."/>
            <person name="Malik S.-B."/>
            <person name="Pightling A."/>
            <person name="Rachubinski R."/>
            <person name="Salas D."/>
            <person name="Schlacht A."/>
            <person name="Suga H."/>
            <person name="Archibald J."/>
            <person name="Ball S.G."/>
            <person name="Clark G."/>
            <person name="Dacks J."/>
            <person name="Van Der Giezen M."/>
            <person name="Tsaousis A."/>
            <person name="Roger A."/>
        </authorList>
    </citation>
    <scope>NUCLEOTIDE SEQUENCE [LARGE SCALE GENOMIC DNA]</scope>
    <source>
        <strain evidence="5">ATCC 50177 / NandII</strain>
    </source>
</reference>
<keyword evidence="2" id="KW-0472">Membrane</keyword>
<dbReference type="OrthoDB" id="200585at2759"/>
<feature type="signal peptide" evidence="3">
    <location>
        <begin position="1"/>
        <end position="16"/>
    </location>
</feature>
<dbReference type="GO" id="GO:0016020">
    <property type="term" value="C:membrane"/>
    <property type="evidence" value="ECO:0007669"/>
    <property type="project" value="InterPro"/>
</dbReference>
<proteinExistence type="predicted"/>
<evidence type="ECO:0000256" key="1">
    <source>
        <dbReference type="SAM" id="MobiDB-lite"/>
    </source>
</evidence>
<accession>A0A196S5Y4</accession>
<comment type="caution">
    <text evidence="4">The sequence shown here is derived from an EMBL/GenBank/DDBJ whole genome shotgun (WGS) entry which is preliminary data.</text>
</comment>
<dbReference type="EMBL" id="LXWW01000543">
    <property type="protein sequence ID" value="OAO12478.1"/>
    <property type="molecule type" value="Genomic_DNA"/>
</dbReference>
<keyword evidence="3" id="KW-0732">Signal</keyword>
<gene>
    <name evidence="4" type="ORF">AV274_5833</name>
</gene>
<dbReference type="GO" id="GO:0005509">
    <property type="term" value="F:calcium ion binding"/>
    <property type="evidence" value="ECO:0007669"/>
    <property type="project" value="InterPro"/>
</dbReference>
<name>A0A196S5Y4_BLAHN</name>
<evidence type="ECO:0000256" key="2">
    <source>
        <dbReference type="SAM" id="Phobius"/>
    </source>
</evidence>
<keyword evidence="2" id="KW-1133">Transmembrane helix</keyword>
<evidence type="ECO:0000256" key="3">
    <source>
        <dbReference type="SAM" id="SignalP"/>
    </source>
</evidence>
<feature type="chain" id="PRO_5008274414" evidence="3">
    <location>
        <begin position="17"/>
        <end position="1655"/>
    </location>
</feature>
<dbReference type="InterPro" id="IPR015919">
    <property type="entry name" value="Cadherin-like_sf"/>
</dbReference>
<feature type="transmembrane region" description="Helical" evidence="2">
    <location>
        <begin position="1598"/>
        <end position="1619"/>
    </location>
</feature>
<dbReference type="SUPFAM" id="SSF49313">
    <property type="entry name" value="Cadherin-like"/>
    <property type="match status" value="1"/>
</dbReference>
<dbReference type="Pfam" id="PF05345">
    <property type="entry name" value="He_PIG"/>
    <property type="match status" value="3"/>
</dbReference>
<dbReference type="Gene3D" id="2.60.40.10">
    <property type="entry name" value="Immunoglobulins"/>
    <property type="match status" value="2"/>
</dbReference>
<dbReference type="Gene3D" id="2.60.120.260">
    <property type="entry name" value="Galactose-binding domain-like"/>
    <property type="match status" value="2"/>
</dbReference>
<evidence type="ECO:0000313" key="5">
    <source>
        <dbReference type="Proteomes" id="UP000078348"/>
    </source>
</evidence>
<organism evidence="4 5">
    <name type="scientific">Blastocystis sp. subtype 1 (strain ATCC 50177 / NandII)</name>
    <dbReference type="NCBI Taxonomy" id="478820"/>
    <lineage>
        <taxon>Eukaryota</taxon>
        <taxon>Sar</taxon>
        <taxon>Stramenopiles</taxon>
        <taxon>Bigyra</taxon>
        <taxon>Opalozoa</taxon>
        <taxon>Opalinata</taxon>
        <taxon>Blastocystidae</taxon>
        <taxon>Blastocystis</taxon>
    </lineage>
</organism>
<feature type="compositionally biased region" description="Basic residues" evidence="1">
    <location>
        <begin position="1635"/>
        <end position="1655"/>
    </location>
</feature>
<evidence type="ECO:0000313" key="4">
    <source>
        <dbReference type="EMBL" id="OAO12478.1"/>
    </source>
</evidence>
<keyword evidence="2" id="KW-0812">Transmembrane</keyword>
<feature type="region of interest" description="Disordered" evidence="1">
    <location>
        <begin position="1630"/>
        <end position="1655"/>
    </location>
</feature>